<gene>
    <name evidence="2" type="ORF">M0M42_11080</name>
</gene>
<evidence type="ECO:0008006" key="4">
    <source>
        <dbReference type="Google" id="ProtNLM"/>
    </source>
</evidence>
<feature type="transmembrane region" description="Helical" evidence="1">
    <location>
        <begin position="115"/>
        <end position="132"/>
    </location>
</feature>
<sequence>MANWPNERLPPNFSRSSPVFYLFNTIHAHQAEYLNSALRRHGVDSVVLTNGLSPEGQPVYSIVCPHAAEAEQARHLLLTDRAFINDLHPECAGEVRILRRENTAVLTRLLSSRRLLILSGCALVIALCGYVFEL</sequence>
<evidence type="ECO:0000313" key="2">
    <source>
        <dbReference type="EMBL" id="UPQ80993.1"/>
    </source>
</evidence>
<evidence type="ECO:0000313" key="3">
    <source>
        <dbReference type="Proteomes" id="UP000831189"/>
    </source>
</evidence>
<dbReference type="EMBL" id="CP096208">
    <property type="protein sequence ID" value="UPQ80993.1"/>
    <property type="molecule type" value="Genomic_DNA"/>
</dbReference>
<keyword evidence="1" id="KW-0472">Membrane</keyword>
<proteinExistence type="predicted"/>
<evidence type="ECO:0000256" key="1">
    <source>
        <dbReference type="SAM" id="Phobius"/>
    </source>
</evidence>
<organism evidence="2 3">
    <name type="scientific">Pseudomonas knackmussii</name>
    <dbReference type="NCBI Taxonomy" id="65741"/>
    <lineage>
        <taxon>Bacteria</taxon>
        <taxon>Pseudomonadati</taxon>
        <taxon>Pseudomonadota</taxon>
        <taxon>Gammaproteobacteria</taxon>
        <taxon>Pseudomonadales</taxon>
        <taxon>Pseudomonadaceae</taxon>
        <taxon>Pseudomonas</taxon>
    </lineage>
</organism>
<keyword evidence="1" id="KW-0812">Transmembrane</keyword>
<keyword evidence="1" id="KW-1133">Transmembrane helix</keyword>
<name>A0ABY4KMT8_9PSED</name>
<protein>
    <recommendedName>
        <fullName evidence="4">DUF2007 domain-containing protein</fullName>
    </recommendedName>
</protein>
<reference evidence="2 3" key="1">
    <citation type="submission" date="2022-04" db="EMBL/GenBank/DDBJ databases">
        <title>Pseudomonas knackmussii B09-2.</title>
        <authorList>
            <person name="Deng Y."/>
        </authorList>
    </citation>
    <scope>NUCLEOTIDE SEQUENCE [LARGE SCALE GENOMIC DNA]</scope>
    <source>
        <strain evidence="2 3">B09-2</strain>
    </source>
</reference>
<dbReference type="Proteomes" id="UP000831189">
    <property type="component" value="Chromosome"/>
</dbReference>
<accession>A0ABY4KMT8</accession>
<keyword evidence="3" id="KW-1185">Reference proteome</keyword>